<evidence type="ECO:0000313" key="12">
    <source>
        <dbReference type="EMBL" id="EPR78936.1"/>
    </source>
</evidence>
<keyword evidence="8 9" id="KW-0539">Nucleus</keyword>
<dbReference type="EMBL" id="ATCN01000473">
    <property type="protein sequence ID" value="EPR78936.1"/>
    <property type="molecule type" value="Genomic_DNA"/>
</dbReference>
<dbReference type="HOGENOM" id="CLU_017374_0_1_1"/>
<protein>
    <recommendedName>
        <fullName evidence="9">FACT complex subunit POB3</fullName>
    </recommendedName>
</protein>
<dbReference type="PANTHER" id="PTHR45849">
    <property type="entry name" value="FACT COMPLEX SUBUNIT SSRP1"/>
    <property type="match status" value="1"/>
</dbReference>
<dbReference type="InterPro" id="IPR013719">
    <property type="entry name" value="RTT106/SPT16-like_middle_dom"/>
</dbReference>
<comment type="similarity">
    <text evidence="1 9">Belongs to the SSRP1 family.</text>
</comment>
<dbReference type="SUPFAM" id="SSF50729">
    <property type="entry name" value="PH domain-like"/>
    <property type="match status" value="1"/>
</dbReference>
<keyword evidence="13" id="KW-1185">Reference proteome</keyword>
<evidence type="ECO:0000256" key="4">
    <source>
        <dbReference type="ARBA" id="ARBA00022763"/>
    </source>
</evidence>
<dbReference type="SMART" id="SM01287">
    <property type="entry name" value="Rtt106"/>
    <property type="match status" value="1"/>
</dbReference>
<dbReference type="Pfam" id="PF08512">
    <property type="entry name" value="Rttp106-like_middle"/>
    <property type="match status" value="1"/>
</dbReference>
<keyword evidence="6 9" id="KW-0804">Transcription</keyword>
<dbReference type="GO" id="GO:0006281">
    <property type="term" value="P:DNA repair"/>
    <property type="evidence" value="ECO:0007669"/>
    <property type="project" value="UniProtKB-KW"/>
</dbReference>
<dbReference type="OMA" id="QVVTKIF"/>
<dbReference type="InterPro" id="IPR035417">
    <property type="entry name" value="SSRP1/POB3_N"/>
</dbReference>
<evidence type="ECO:0000256" key="9">
    <source>
        <dbReference type="RuleBase" id="RU364013"/>
    </source>
</evidence>
<dbReference type="GO" id="GO:0006260">
    <property type="term" value="P:DNA replication"/>
    <property type="evidence" value="ECO:0007669"/>
    <property type="project" value="UniProtKB-KW"/>
</dbReference>
<sequence length="448" mass="52253">MSVLSLEEIFYLDKSKEIPIVMKIADTGIAIKRNDDGKITTLKKEDIKQMEMFRGTKQYNLRIKTSNDTININNIKETDTVQISNSCGALYNINVYSREMETNETFKGHFSLSDDYLEYRKDKMIFDIPLKEIENAYETKNEGVCTFKESNENVVEIRFTLPDGRFIESIKERCNIEQTKEILMLESLVSQYPRGRNDYLFYQNHLKIVGKTYEHKVFYSSIKRIYALRKVVEEDDDNEQRYIVMNINPPIRQGQTRYEYIILNFEGGEQEIQLDLNEDISNKFPELKNVYIGFLSEIFLKIITAVYKISIKTESSFVSSDKSKNLKCTIKAFEGCIYPLDDCVMFLPKVINMKHRDIRLVEFSRINVSSLASKTFDMKIICYDNAYTFNGLSKDDFGSLERYFSEKNIEIRSEVFEDVVDNADDDDESTETLDTTDGSDYGEEILNE</sequence>
<dbReference type="InterPro" id="IPR050454">
    <property type="entry name" value="RTT106/SSRP1_HistChap/FACT"/>
</dbReference>
<comment type="caution">
    <text evidence="12">The sequence shown here is derived from an EMBL/GenBank/DDBJ whole genome shotgun (WGS) entry which is preliminary data.</text>
</comment>
<dbReference type="Gene3D" id="2.30.29.150">
    <property type="match status" value="1"/>
</dbReference>
<dbReference type="FunCoup" id="S7W7Y4">
    <property type="interactions" value="270"/>
</dbReference>
<evidence type="ECO:0000256" key="1">
    <source>
        <dbReference type="ARBA" id="ARBA00010060"/>
    </source>
</evidence>
<dbReference type="Pfam" id="PF21103">
    <property type="entry name" value="PH1_SSRP1-like"/>
    <property type="match status" value="1"/>
</dbReference>
<evidence type="ECO:0000256" key="3">
    <source>
        <dbReference type="ARBA" id="ARBA00022705"/>
    </source>
</evidence>
<dbReference type="FunFam" id="2.30.29.150:FF:000001">
    <property type="entry name" value="Fact complex subunit ssrp1"/>
    <property type="match status" value="1"/>
</dbReference>
<evidence type="ECO:0000256" key="8">
    <source>
        <dbReference type="ARBA" id="ARBA00023242"/>
    </source>
</evidence>
<feature type="region of interest" description="Disordered" evidence="10">
    <location>
        <begin position="420"/>
        <end position="448"/>
    </location>
</feature>
<dbReference type="STRING" id="1358809.S7W7Y4"/>
<keyword evidence="2 9" id="KW-0158">Chromosome</keyword>
<gene>
    <name evidence="12" type="ORF">SLOPH_1910</name>
</gene>
<evidence type="ECO:0000313" key="13">
    <source>
        <dbReference type="Proteomes" id="UP000014978"/>
    </source>
</evidence>
<dbReference type="GO" id="GO:0042393">
    <property type="term" value="F:histone binding"/>
    <property type="evidence" value="ECO:0007669"/>
    <property type="project" value="TreeGrafter"/>
</dbReference>
<evidence type="ECO:0000259" key="11">
    <source>
        <dbReference type="SMART" id="SM01287"/>
    </source>
</evidence>
<evidence type="ECO:0000256" key="6">
    <source>
        <dbReference type="ARBA" id="ARBA00023163"/>
    </source>
</evidence>
<keyword evidence="7 9" id="KW-0234">DNA repair</keyword>
<proteinExistence type="inferred from homology"/>
<name>S7W7Y4_SPRLO</name>
<keyword evidence="4 9" id="KW-0227">DNA damage</keyword>
<evidence type="ECO:0000256" key="10">
    <source>
        <dbReference type="SAM" id="MobiDB-lite"/>
    </source>
</evidence>
<dbReference type="InterPro" id="IPR048993">
    <property type="entry name" value="SSRP1-like_PH1"/>
</dbReference>
<keyword evidence="3 9" id="KW-0235">DNA replication</keyword>
<accession>S7W7Y4</accession>
<evidence type="ECO:0000256" key="7">
    <source>
        <dbReference type="ARBA" id="ARBA00023204"/>
    </source>
</evidence>
<feature type="domain" description="Histone chaperone RTT106/FACT complex subunit SPT16-like middle" evidence="11">
    <location>
        <begin position="317"/>
        <end position="414"/>
    </location>
</feature>
<keyword evidence="5 9" id="KW-0805">Transcription regulation</keyword>
<dbReference type="GO" id="GO:0003677">
    <property type="term" value="F:DNA binding"/>
    <property type="evidence" value="ECO:0007669"/>
    <property type="project" value="InterPro"/>
</dbReference>
<comment type="function">
    <text evidence="9">Component of the FACT complex, a general chromatin factor that acts to reorganize nucleosomes. The FACT complex is involved in multiple processes that require DNA as a template such as mRNA elongation, DNA replication and DNA repair. During transcription elongation the FACT complex acts as a histone chaperone that both destabilizes and restores nucleosomal structure. It facilitates the passage of RNA polymerase II and transcription by promoting the dissociation of one histone H2A-H2B dimer from the nucleosome, then subsequently promotes the reestablishment of the nucleosome following the passage of RNA polymerase II.</text>
</comment>
<evidence type="ECO:0000256" key="2">
    <source>
        <dbReference type="ARBA" id="ARBA00022454"/>
    </source>
</evidence>
<dbReference type="Proteomes" id="UP000014978">
    <property type="component" value="Unassembled WGS sequence"/>
</dbReference>
<dbReference type="OrthoDB" id="2193092at2759"/>
<dbReference type="InterPro" id="IPR000969">
    <property type="entry name" value="SSRP1/POB3"/>
</dbReference>
<dbReference type="Pfam" id="PF17292">
    <property type="entry name" value="POB3_N"/>
    <property type="match status" value="1"/>
</dbReference>
<evidence type="ECO:0000256" key="5">
    <source>
        <dbReference type="ARBA" id="ARBA00023015"/>
    </source>
</evidence>
<dbReference type="InterPro" id="IPR011993">
    <property type="entry name" value="PH-like_dom_sf"/>
</dbReference>
<organism evidence="12 13">
    <name type="scientific">Spraguea lophii (strain 42_110)</name>
    <name type="common">Microsporidian parasite</name>
    <dbReference type="NCBI Taxonomy" id="1358809"/>
    <lineage>
        <taxon>Eukaryota</taxon>
        <taxon>Fungi</taxon>
        <taxon>Fungi incertae sedis</taxon>
        <taxon>Microsporidia</taxon>
        <taxon>Spragueidae</taxon>
        <taxon>Spraguea</taxon>
    </lineage>
</organism>
<dbReference type="AlphaFoldDB" id="S7W7Y4"/>
<dbReference type="Gene3D" id="2.30.29.30">
    <property type="entry name" value="Pleckstrin-homology domain (PH domain)/Phosphotyrosine-binding domain (PTB)"/>
    <property type="match status" value="2"/>
</dbReference>
<dbReference type="PRINTS" id="PR00887">
    <property type="entry name" value="SSRCOGNITION"/>
</dbReference>
<feature type="compositionally biased region" description="Acidic residues" evidence="10">
    <location>
        <begin position="420"/>
        <end position="431"/>
    </location>
</feature>
<comment type="subcellular location">
    <subcellularLocation>
        <location evidence="9">Nucleus</location>
    </subcellularLocation>
    <subcellularLocation>
        <location evidence="9">Chromosome</location>
    </subcellularLocation>
</comment>
<dbReference type="InParanoid" id="S7W7Y4"/>
<dbReference type="GO" id="GO:0035101">
    <property type="term" value="C:FACT complex"/>
    <property type="evidence" value="ECO:0007669"/>
    <property type="project" value="TreeGrafter"/>
</dbReference>
<dbReference type="GO" id="GO:0031491">
    <property type="term" value="F:nucleosome binding"/>
    <property type="evidence" value="ECO:0007669"/>
    <property type="project" value="TreeGrafter"/>
</dbReference>
<dbReference type="PANTHER" id="PTHR45849:SF1">
    <property type="entry name" value="FACT COMPLEX SUBUNIT SSRP1"/>
    <property type="match status" value="1"/>
</dbReference>
<reference evidence="13" key="1">
    <citation type="journal article" date="2013" name="PLoS Genet.">
        <title>The genome of Spraguea lophii and the basis of host-microsporidian interactions.</title>
        <authorList>
            <person name="Campbell S.E."/>
            <person name="Williams T.A."/>
            <person name="Yousuf A."/>
            <person name="Soanes D.M."/>
            <person name="Paszkiewicz K.H."/>
            <person name="Williams B.A.P."/>
        </authorList>
    </citation>
    <scope>NUCLEOTIDE SEQUENCE [LARGE SCALE GENOMIC DNA]</scope>
    <source>
        <strain evidence="13">42_110</strain>
    </source>
</reference>
<dbReference type="VEuPathDB" id="MicrosporidiaDB:SLOPH_1910"/>